<dbReference type="PRINTS" id="PR00419">
    <property type="entry name" value="ADXRDTASE"/>
</dbReference>
<dbReference type="GO" id="GO:0016491">
    <property type="term" value="F:oxidoreductase activity"/>
    <property type="evidence" value="ECO:0007669"/>
    <property type="project" value="InterPro"/>
</dbReference>
<dbReference type="InterPro" id="IPR002937">
    <property type="entry name" value="Amino_oxidase"/>
</dbReference>
<sequence>MSSDAATDLISQARRARVAVVGGGIAGLVAALQCAKVGISVTLFESSDRLGGIVASADLDGRMTDVAADGFRVAPGALAELIDELGLQDSVVPARDADTWVAGPYGVAPLPAASILGIPANPFDARVTRIIGARGSWRAYVDRLRPPLTIGAERNLGALVRTRMGSRVLERMVAPLTYGVHGVPPEQVDVDRAARGLNSALTRTGSLSGAVAQQLPDTDAASRPSRATIDGGMSAFVDALAQRLADLEVDVRTGTEAGSLAPAGSGWSVSWNAGDESGDLEVDAVIVATPERPARRLLAPHVGGLDGAPLSPDDVDVVTLVLDDPSLDTRPRGHALYAVPGEAAALAVVHATATWPHAAGDPHVVRVTLPASGEPDAAAIATATAAVRELLGVDAPTVRAAHRARWPRALPSSALSPARDDARRAARTNERLGVVGAWVDGTGLARVAADAKTEAERIRSGLLWHADGEGAST</sequence>
<comment type="caution">
    <text evidence="2">The sequence shown here is derived from an EMBL/GenBank/DDBJ whole genome shotgun (WGS) entry which is preliminary data.</text>
</comment>
<accession>A0A4V3B3U9</accession>
<evidence type="ECO:0000259" key="1">
    <source>
        <dbReference type="Pfam" id="PF01593"/>
    </source>
</evidence>
<name>A0A4V3B3U9_9MICO</name>
<evidence type="ECO:0000313" key="3">
    <source>
        <dbReference type="Proteomes" id="UP000295633"/>
    </source>
</evidence>
<dbReference type="AlphaFoldDB" id="A0A4V3B3U9"/>
<gene>
    <name evidence="2" type="ORF">E2R54_06880</name>
</gene>
<dbReference type="RefSeq" id="WP_133399177.1">
    <property type="nucleotide sequence ID" value="NZ_SMZX01000001.1"/>
</dbReference>
<dbReference type="InterPro" id="IPR036188">
    <property type="entry name" value="FAD/NAD-bd_sf"/>
</dbReference>
<dbReference type="PANTHER" id="PTHR42923:SF3">
    <property type="entry name" value="PROTOPORPHYRINOGEN OXIDASE"/>
    <property type="match status" value="1"/>
</dbReference>
<reference evidence="2 3" key="1">
    <citation type="submission" date="2019-03" db="EMBL/GenBank/DDBJ databases">
        <title>Genome Sequencing and Assembly of Various Microbes Isolated from Partially Reclaimed Soil and Acid Mine Drainage (AMD) Site.</title>
        <authorList>
            <person name="Steinbock B."/>
            <person name="Bechtold R."/>
            <person name="Sevigny J.L."/>
            <person name="Thomas D."/>
            <person name="Cuthill L.R."/>
            <person name="Aveiro Johannsen E.J."/>
            <person name="Thomas K."/>
            <person name="Ghosh A."/>
        </authorList>
    </citation>
    <scope>NUCLEOTIDE SEQUENCE [LARGE SCALE GENOMIC DNA]</scope>
    <source>
        <strain evidence="2 3">F-B2</strain>
    </source>
</reference>
<protein>
    <submittedName>
        <fullName evidence="2">FAD-dependent oxidoreductase</fullName>
    </submittedName>
</protein>
<feature type="domain" description="Amine oxidase" evidence="1">
    <location>
        <begin position="25"/>
        <end position="458"/>
    </location>
</feature>
<dbReference type="Pfam" id="PF01593">
    <property type="entry name" value="Amino_oxidase"/>
    <property type="match status" value="1"/>
</dbReference>
<dbReference type="EMBL" id="SMZX01000001">
    <property type="protein sequence ID" value="TDL46143.1"/>
    <property type="molecule type" value="Genomic_DNA"/>
</dbReference>
<dbReference type="InterPro" id="IPR050464">
    <property type="entry name" value="Zeta_carotene_desat/Oxidored"/>
</dbReference>
<dbReference type="SUPFAM" id="SSF54373">
    <property type="entry name" value="FAD-linked reductases, C-terminal domain"/>
    <property type="match status" value="1"/>
</dbReference>
<dbReference type="Proteomes" id="UP000295633">
    <property type="component" value="Unassembled WGS sequence"/>
</dbReference>
<dbReference type="PANTHER" id="PTHR42923">
    <property type="entry name" value="PROTOPORPHYRINOGEN OXIDASE"/>
    <property type="match status" value="1"/>
</dbReference>
<dbReference type="Gene3D" id="1.10.3110.10">
    <property type="entry name" value="protoporphyrinogen ix oxidase, domain 3"/>
    <property type="match status" value="1"/>
</dbReference>
<dbReference type="SUPFAM" id="SSF51905">
    <property type="entry name" value="FAD/NAD(P)-binding domain"/>
    <property type="match status" value="1"/>
</dbReference>
<dbReference type="Gene3D" id="3.90.660.20">
    <property type="entry name" value="Protoporphyrinogen oxidase, mitochondrial, domain 2"/>
    <property type="match status" value="1"/>
</dbReference>
<evidence type="ECO:0000313" key="2">
    <source>
        <dbReference type="EMBL" id="TDL46143.1"/>
    </source>
</evidence>
<organism evidence="2 3">
    <name type="scientific">Microbacterium oleivorans</name>
    <dbReference type="NCBI Taxonomy" id="273677"/>
    <lineage>
        <taxon>Bacteria</taxon>
        <taxon>Bacillati</taxon>
        <taxon>Actinomycetota</taxon>
        <taxon>Actinomycetes</taxon>
        <taxon>Micrococcales</taxon>
        <taxon>Microbacteriaceae</taxon>
        <taxon>Microbacterium</taxon>
    </lineage>
</organism>
<proteinExistence type="predicted"/>
<dbReference type="Gene3D" id="3.50.50.60">
    <property type="entry name" value="FAD/NAD(P)-binding domain"/>
    <property type="match status" value="1"/>
</dbReference>
<dbReference type="STRING" id="273677.BW34_00751"/>